<evidence type="ECO:0000313" key="2">
    <source>
        <dbReference type="Proteomes" id="UP000194141"/>
    </source>
</evidence>
<comment type="caution">
    <text evidence="1">The sequence shown here is derived from an EMBL/GenBank/DDBJ whole genome shotgun (WGS) entry which is preliminary data.</text>
</comment>
<protein>
    <submittedName>
        <fullName evidence="1">Uncharacterized protein</fullName>
    </submittedName>
</protein>
<sequence>MRVKPFFIYLQNQKIKNLSKVFVKNSQKMQGFAQSLA</sequence>
<dbReference type="AlphaFoldDB" id="A0A1X4XX57"/>
<organism evidence="1 2">
    <name type="scientific">Desulfurella amilsii</name>
    <dbReference type="NCBI Taxonomy" id="1562698"/>
    <lineage>
        <taxon>Bacteria</taxon>
        <taxon>Pseudomonadati</taxon>
        <taxon>Campylobacterota</taxon>
        <taxon>Desulfurellia</taxon>
        <taxon>Desulfurellales</taxon>
        <taxon>Desulfurellaceae</taxon>
        <taxon>Desulfurella</taxon>
    </lineage>
</organism>
<keyword evidence="2" id="KW-1185">Reference proteome</keyword>
<evidence type="ECO:0000313" key="1">
    <source>
        <dbReference type="EMBL" id="OSS42121.1"/>
    </source>
</evidence>
<dbReference type="Proteomes" id="UP000194141">
    <property type="component" value="Unassembled WGS sequence"/>
</dbReference>
<reference evidence="1 2" key="1">
    <citation type="journal article" date="2017" name="Front. Microbiol.">
        <title>Genome Sequence of Desulfurella amilsii Strain TR1 and Comparative Genomics of Desulfurellaceae Family.</title>
        <authorList>
            <person name="Florentino A.P."/>
            <person name="Stams A.J."/>
            <person name="Sanchez-Andrea I."/>
        </authorList>
    </citation>
    <scope>NUCLEOTIDE SEQUENCE [LARGE SCALE GENOMIC DNA]</scope>
    <source>
        <strain evidence="1 2">TR1</strain>
    </source>
</reference>
<dbReference type="EMBL" id="MDSU01000018">
    <property type="protein sequence ID" value="OSS42121.1"/>
    <property type="molecule type" value="Genomic_DNA"/>
</dbReference>
<name>A0A1X4XX57_9BACT</name>
<proteinExistence type="predicted"/>
<gene>
    <name evidence="1" type="ORF">DESAMIL20_1674</name>
</gene>
<accession>A0A1X4XX57</accession>